<name>A0A834JL15_VESPE</name>
<comment type="caution">
    <text evidence="2">The sequence shown here is derived from an EMBL/GenBank/DDBJ whole genome shotgun (WGS) entry which is preliminary data.</text>
</comment>
<evidence type="ECO:0000259" key="1">
    <source>
        <dbReference type="Pfam" id="PF12278"/>
    </source>
</evidence>
<feature type="domain" description="Complementary sex determination N-terminal" evidence="1">
    <location>
        <begin position="16"/>
        <end position="57"/>
    </location>
</feature>
<evidence type="ECO:0000313" key="2">
    <source>
        <dbReference type="EMBL" id="KAF7390456.1"/>
    </source>
</evidence>
<organism evidence="2 3">
    <name type="scientific">Vespula pensylvanica</name>
    <name type="common">Western yellow jacket</name>
    <name type="synonym">Wasp</name>
    <dbReference type="NCBI Taxonomy" id="30213"/>
    <lineage>
        <taxon>Eukaryota</taxon>
        <taxon>Metazoa</taxon>
        <taxon>Ecdysozoa</taxon>
        <taxon>Arthropoda</taxon>
        <taxon>Hexapoda</taxon>
        <taxon>Insecta</taxon>
        <taxon>Pterygota</taxon>
        <taxon>Neoptera</taxon>
        <taxon>Endopterygota</taxon>
        <taxon>Hymenoptera</taxon>
        <taxon>Apocrita</taxon>
        <taxon>Aculeata</taxon>
        <taxon>Vespoidea</taxon>
        <taxon>Vespidae</taxon>
        <taxon>Vespinae</taxon>
        <taxon>Vespula</taxon>
    </lineage>
</organism>
<feature type="domain" description="Complementary sex determination N-terminal" evidence="1">
    <location>
        <begin position="139"/>
        <end position="231"/>
    </location>
</feature>
<proteinExistence type="predicted"/>
<dbReference type="AlphaFoldDB" id="A0A834JL15"/>
<sequence>MLKLQILNHQLYQRSLEGTPVSEKELHCIKVDIPRNIPVKGQINELQQDIINPEDFVQPPLTHRSEDNGNSLYRHLLLLPWVATENCRSLVSCCKEDKFTSFQTNEGNIFYLIGLRATEQVRISILASIRHSRGRLVDENNSKSRTRDRSLEIVCIKNAKTTSSKSPAIPGKSDTACGSTSLFKGPEGTQISEKELHCIKVDIHRNIPVKGQISELQRDIINPEDVIIIRRSVGEGSKPIFEREEIKSTSKKVGEIEERRTVIAVESGDSGQNHLEDALHPLIRYDTVINVLHLIDDPTLLMLHKDWQKRHMNNDIG</sequence>
<reference evidence="2" key="1">
    <citation type="journal article" date="2020" name="G3 (Bethesda)">
        <title>High-Quality Assemblies for Three Invasive Social Wasps from the &lt;i&gt;Vespula&lt;/i&gt; Genus.</title>
        <authorList>
            <person name="Harrop T.W.R."/>
            <person name="Guhlin J."/>
            <person name="McLaughlin G.M."/>
            <person name="Permina E."/>
            <person name="Stockwell P."/>
            <person name="Gilligan J."/>
            <person name="Le Lec M.F."/>
            <person name="Gruber M.A.M."/>
            <person name="Quinn O."/>
            <person name="Lovegrove M."/>
            <person name="Duncan E.J."/>
            <person name="Remnant E.J."/>
            <person name="Van Eeckhoven J."/>
            <person name="Graham B."/>
            <person name="Knapp R.A."/>
            <person name="Langford K.W."/>
            <person name="Kronenberg Z."/>
            <person name="Press M.O."/>
            <person name="Eacker S.M."/>
            <person name="Wilson-Rankin E.E."/>
            <person name="Purcell J."/>
            <person name="Lester P.J."/>
            <person name="Dearden P.K."/>
        </authorList>
    </citation>
    <scope>NUCLEOTIDE SEQUENCE</scope>
    <source>
        <strain evidence="2">Volc-1</strain>
    </source>
</reference>
<dbReference type="Proteomes" id="UP000600918">
    <property type="component" value="Unassembled WGS sequence"/>
</dbReference>
<keyword evidence="3" id="KW-1185">Reference proteome</keyword>
<protein>
    <recommendedName>
        <fullName evidence="1">Complementary sex determination N-terminal domain-containing protein</fullName>
    </recommendedName>
</protein>
<dbReference type="Pfam" id="PF12278">
    <property type="entry name" value="SDP_N"/>
    <property type="match status" value="2"/>
</dbReference>
<accession>A0A834JL15</accession>
<dbReference type="EMBL" id="JACSDY010000023">
    <property type="protein sequence ID" value="KAF7390456.1"/>
    <property type="molecule type" value="Genomic_DNA"/>
</dbReference>
<gene>
    <name evidence="2" type="ORF">H0235_017618</name>
</gene>
<dbReference type="InterPro" id="IPR022063">
    <property type="entry name" value="Sex_determin_N"/>
</dbReference>
<evidence type="ECO:0000313" key="3">
    <source>
        <dbReference type="Proteomes" id="UP000600918"/>
    </source>
</evidence>